<proteinExistence type="predicted"/>
<evidence type="ECO:0000313" key="3">
    <source>
        <dbReference type="Proteomes" id="UP001148838"/>
    </source>
</evidence>
<protein>
    <submittedName>
        <fullName evidence="2">Uncharacterized protein</fullName>
    </submittedName>
</protein>
<reference evidence="2 3" key="1">
    <citation type="journal article" date="2022" name="Allergy">
        <title>Genome assembly and annotation of Periplaneta americana reveal a comprehensive cockroach allergen profile.</title>
        <authorList>
            <person name="Wang L."/>
            <person name="Xiong Q."/>
            <person name="Saelim N."/>
            <person name="Wang L."/>
            <person name="Nong W."/>
            <person name="Wan A.T."/>
            <person name="Shi M."/>
            <person name="Liu X."/>
            <person name="Cao Q."/>
            <person name="Hui J.H.L."/>
            <person name="Sookrung N."/>
            <person name="Leung T.F."/>
            <person name="Tungtrongchitr A."/>
            <person name="Tsui S.K.W."/>
        </authorList>
    </citation>
    <scope>NUCLEOTIDE SEQUENCE [LARGE SCALE GENOMIC DNA]</scope>
    <source>
        <strain evidence="2">PWHHKU_190912</strain>
    </source>
</reference>
<gene>
    <name evidence="2" type="ORF">ANN_19747</name>
</gene>
<keyword evidence="3" id="KW-1185">Reference proteome</keyword>
<evidence type="ECO:0000313" key="2">
    <source>
        <dbReference type="EMBL" id="KAJ4431152.1"/>
    </source>
</evidence>
<sequence>MSAIHARAQQCIEAEGGTFENVRNHRPRHVEYSDRDRALAGLCEGGNETSGSLKAICKKLFNVDGIGDSEMVFAEMRPRICHKLPDIRLMLGKTQPGSTSENGMMMGHGKSKKSMKIVPQPPGSSEVAQNISGIEVCSPLIRSFQWIYYDVTIRSEVSGTNSYDEPDNSADRGRKEMELESIRFTVEKTLTGAEVMDVTGYKFLTSYNLLTISCHNPGDLRNYAVKLTVFLKFGKDAATLPPRGFDGHLSILLNEGCDWLLTREDKIPVTCYGLTLDVADIVSSLPVVSASLCFRERSVHDVRAGSRRRHRSRFTSHLIYVRGRTIVGECYLCSCHYRNLIKYRVYITIGYR</sequence>
<feature type="region of interest" description="Disordered" evidence="1">
    <location>
        <begin position="92"/>
        <end position="124"/>
    </location>
</feature>
<evidence type="ECO:0000256" key="1">
    <source>
        <dbReference type="SAM" id="MobiDB-lite"/>
    </source>
</evidence>
<organism evidence="2 3">
    <name type="scientific">Periplaneta americana</name>
    <name type="common">American cockroach</name>
    <name type="synonym">Blatta americana</name>
    <dbReference type="NCBI Taxonomy" id="6978"/>
    <lineage>
        <taxon>Eukaryota</taxon>
        <taxon>Metazoa</taxon>
        <taxon>Ecdysozoa</taxon>
        <taxon>Arthropoda</taxon>
        <taxon>Hexapoda</taxon>
        <taxon>Insecta</taxon>
        <taxon>Pterygota</taxon>
        <taxon>Neoptera</taxon>
        <taxon>Polyneoptera</taxon>
        <taxon>Dictyoptera</taxon>
        <taxon>Blattodea</taxon>
        <taxon>Blattoidea</taxon>
        <taxon>Blattidae</taxon>
        <taxon>Blattinae</taxon>
        <taxon>Periplaneta</taxon>
    </lineage>
</organism>
<dbReference type="Proteomes" id="UP001148838">
    <property type="component" value="Unassembled WGS sequence"/>
</dbReference>
<accession>A0ABQ8SBT1</accession>
<dbReference type="EMBL" id="JAJSOF020000031">
    <property type="protein sequence ID" value="KAJ4431152.1"/>
    <property type="molecule type" value="Genomic_DNA"/>
</dbReference>
<name>A0ABQ8SBT1_PERAM</name>
<comment type="caution">
    <text evidence="2">The sequence shown here is derived from an EMBL/GenBank/DDBJ whole genome shotgun (WGS) entry which is preliminary data.</text>
</comment>